<protein>
    <submittedName>
        <fullName evidence="2">Uncharacterized protein</fullName>
    </submittedName>
</protein>
<name>A0ABY7H0X9_9BACT</name>
<evidence type="ECO:0000313" key="3">
    <source>
        <dbReference type="Proteomes" id="UP001164459"/>
    </source>
</evidence>
<dbReference type="PROSITE" id="PS51257">
    <property type="entry name" value="PROKAR_LIPOPROTEIN"/>
    <property type="match status" value="1"/>
</dbReference>
<evidence type="ECO:0000313" key="2">
    <source>
        <dbReference type="EMBL" id="WAS92780.1"/>
    </source>
</evidence>
<keyword evidence="3" id="KW-1185">Reference proteome</keyword>
<accession>A0ABY7H0X9</accession>
<dbReference type="EMBL" id="CP114040">
    <property type="protein sequence ID" value="WAS92780.1"/>
    <property type="molecule type" value="Genomic_DNA"/>
</dbReference>
<dbReference type="PANTHER" id="PTHR42754:SF1">
    <property type="entry name" value="LIPOPROTEIN"/>
    <property type="match status" value="1"/>
</dbReference>
<gene>
    <name evidence="2" type="ORF">O0S08_41930</name>
</gene>
<evidence type="ECO:0000256" key="1">
    <source>
        <dbReference type="SAM" id="SignalP"/>
    </source>
</evidence>
<reference evidence="2" key="1">
    <citation type="submission" date="2022-11" db="EMBL/GenBank/DDBJ databases">
        <title>Minimal conservation of predation-associated metabolite biosynthetic gene clusters underscores biosynthetic potential of Myxococcota including descriptions for ten novel species: Archangium lansinium sp. nov., Myxococcus landrumus sp. nov., Nannocystis bai.</title>
        <authorList>
            <person name="Ahearne A."/>
            <person name="Stevens C."/>
            <person name="Dowd S."/>
        </authorList>
    </citation>
    <scope>NUCLEOTIDE SEQUENCE</scope>
    <source>
        <strain evidence="2">Fl3</strain>
    </source>
</reference>
<dbReference type="SUPFAM" id="SSF101898">
    <property type="entry name" value="NHL repeat"/>
    <property type="match status" value="1"/>
</dbReference>
<proteinExistence type="predicted"/>
<dbReference type="RefSeq" id="WP_269035136.1">
    <property type="nucleotide sequence ID" value="NZ_CP114040.1"/>
</dbReference>
<feature type="signal peptide" evidence="1">
    <location>
        <begin position="1"/>
        <end position="21"/>
    </location>
</feature>
<dbReference type="PANTHER" id="PTHR42754">
    <property type="entry name" value="ENDOGLUCANASE"/>
    <property type="match status" value="1"/>
</dbReference>
<dbReference type="Gene3D" id="2.80.10.50">
    <property type="match status" value="1"/>
</dbReference>
<feature type="chain" id="PRO_5045701231" evidence="1">
    <location>
        <begin position="22"/>
        <end position="575"/>
    </location>
</feature>
<sequence length="575" mass="59121">MRARLLAIAPALLLSACGNDAVDPTAGGATSTSTGMSTTTGAVVTLTTSLVTEPGGSSGDEGTCLNDQTRSCYGGPAGTEGVGLCRAGVETCDWFGRWGPCVGEVTPQQQDCATPEDESCSEVAPCSGGLAWSRRFPYPDGAIRASALAVAGNGEVVATGTFRGDVMFGGVLRHAAGEGDIWIARFDPEGAVLWFRSFGAPGPAEYPGLATSDGNIRLAPDGDILFTSRCVGDVDFGQGPLAGEEHDAVVLRMTAAGEVEWARRAAGMAESHDGGENTLWVAPGPDGRAWLAATIRGSVDVGGGPLKSAGWGDVLLAQLDVDGTVLWNHRHGDPGHQTVRAIDATPDGGLVIAGGLEGALDFGDGPLLSAGTSDAYVVRFDAEGAPLWARTYGDNFMQSADDVRVDEAGEIVVAGHFESAIDLGGGPLKTAKVEHDPYPGHFWWTGIFVARLDGGGEHRWSTALLRETESVGFSTLDVGADGTIVLAGGGEERPQFAGDVWGQHDGPWLAALAGDGSQRWLHGLFNSATGQSILAGAGPTGAAIAAFEIYGEVYLDGAPFGEPDVGQLVLAQFGP</sequence>
<organism evidence="2 3">
    <name type="scientific">Nannocystis punicea</name>
    <dbReference type="NCBI Taxonomy" id="2995304"/>
    <lineage>
        <taxon>Bacteria</taxon>
        <taxon>Pseudomonadati</taxon>
        <taxon>Myxococcota</taxon>
        <taxon>Polyangia</taxon>
        <taxon>Nannocystales</taxon>
        <taxon>Nannocystaceae</taxon>
        <taxon>Nannocystis</taxon>
    </lineage>
</organism>
<dbReference type="Proteomes" id="UP001164459">
    <property type="component" value="Chromosome"/>
</dbReference>
<keyword evidence="1" id="KW-0732">Signal</keyword>